<dbReference type="PROSITE" id="PS01081">
    <property type="entry name" value="HTH_TETR_1"/>
    <property type="match status" value="1"/>
</dbReference>
<evidence type="ECO:0000259" key="3">
    <source>
        <dbReference type="PROSITE" id="PS50977"/>
    </source>
</evidence>
<feature type="domain" description="HTH tetR-type" evidence="3">
    <location>
        <begin position="6"/>
        <end position="66"/>
    </location>
</feature>
<dbReference type="InterPro" id="IPR023772">
    <property type="entry name" value="DNA-bd_HTH_TetR-type_CS"/>
</dbReference>
<dbReference type="PRINTS" id="PR00455">
    <property type="entry name" value="HTHTETR"/>
</dbReference>
<dbReference type="InterPro" id="IPR050624">
    <property type="entry name" value="HTH-type_Tx_Regulator"/>
</dbReference>
<evidence type="ECO:0000256" key="1">
    <source>
        <dbReference type="ARBA" id="ARBA00023125"/>
    </source>
</evidence>
<name>A0A2V1N2U7_9LACO</name>
<proteinExistence type="predicted"/>
<feature type="DNA-binding region" description="H-T-H motif" evidence="2">
    <location>
        <begin position="29"/>
        <end position="48"/>
    </location>
</feature>
<evidence type="ECO:0000256" key="2">
    <source>
        <dbReference type="PROSITE-ProRule" id="PRU00335"/>
    </source>
</evidence>
<dbReference type="InterPro" id="IPR001647">
    <property type="entry name" value="HTH_TetR"/>
</dbReference>
<keyword evidence="5" id="KW-1185">Reference proteome</keyword>
<comment type="caution">
    <text evidence="4">The sequence shown here is derived from an EMBL/GenBank/DDBJ whole genome shotgun (WGS) entry which is preliminary data.</text>
</comment>
<organism evidence="4 5">
    <name type="scientific">Levilactobacillus bambusae</name>
    <dbReference type="NCBI Taxonomy" id="2024736"/>
    <lineage>
        <taxon>Bacteria</taxon>
        <taxon>Bacillati</taxon>
        <taxon>Bacillota</taxon>
        <taxon>Bacilli</taxon>
        <taxon>Lactobacillales</taxon>
        <taxon>Lactobacillaceae</taxon>
        <taxon>Levilactobacillus</taxon>
    </lineage>
</organism>
<sequence length="188" mass="21318">MRGLDSEKEQRILDSTSDIIMTQGIAAVSLSKIAQQAHIASGTLYTYFKDKDDMLRSLYLNRKTKLAQAITQFDVHGDPKTELGHFMDLVYQYGQTHFDDLMLIREFNQAPILNQLQISKTEAYSGFERLAIFVDHGVTTGAFVDINAQILMAYAYTPVVEYLIASKNQTIEAPFSQIKWLSERAVLK</sequence>
<dbReference type="Pfam" id="PF00440">
    <property type="entry name" value="TetR_N"/>
    <property type="match status" value="1"/>
</dbReference>
<gene>
    <name evidence="4" type="ORF">DCM90_05765</name>
</gene>
<dbReference type="EMBL" id="QCXQ01000002">
    <property type="protein sequence ID" value="PWG00430.1"/>
    <property type="molecule type" value="Genomic_DNA"/>
</dbReference>
<dbReference type="GO" id="GO:0003677">
    <property type="term" value="F:DNA binding"/>
    <property type="evidence" value="ECO:0007669"/>
    <property type="project" value="UniProtKB-UniRule"/>
</dbReference>
<reference evidence="4 5" key="1">
    <citation type="journal article" date="2018" name="Int. J. Syst. Evol. Microbiol.">
        <title>Lactobacillus bambusae sp. nov., isolated from a traditional fermented Ma-bamboo shoots of Taiwan.</title>
        <authorList>
            <person name="Wang L.-T."/>
        </authorList>
    </citation>
    <scope>NUCLEOTIDE SEQUENCE [LARGE SCALE GENOMIC DNA]</scope>
    <source>
        <strain evidence="4 5">BS-W1</strain>
    </source>
</reference>
<protein>
    <submittedName>
        <fullName evidence="4">TetR/AcrR family transcriptional regulator</fullName>
    </submittedName>
</protein>
<keyword evidence="1 2" id="KW-0238">DNA-binding</keyword>
<dbReference type="SUPFAM" id="SSF46689">
    <property type="entry name" value="Homeodomain-like"/>
    <property type="match status" value="1"/>
</dbReference>
<evidence type="ECO:0000313" key="5">
    <source>
        <dbReference type="Proteomes" id="UP000245080"/>
    </source>
</evidence>
<dbReference type="PANTHER" id="PTHR43479">
    <property type="entry name" value="ACREF/ENVCD OPERON REPRESSOR-RELATED"/>
    <property type="match status" value="1"/>
</dbReference>
<dbReference type="PROSITE" id="PS50977">
    <property type="entry name" value="HTH_TETR_2"/>
    <property type="match status" value="1"/>
</dbReference>
<dbReference type="InterPro" id="IPR009057">
    <property type="entry name" value="Homeodomain-like_sf"/>
</dbReference>
<accession>A0A2V1N2U7</accession>
<dbReference type="Gene3D" id="1.10.357.10">
    <property type="entry name" value="Tetracycline Repressor, domain 2"/>
    <property type="match status" value="1"/>
</dbReference>
<dbReference type="OrthoDB" id="9809994at2"/>
<dbReference type="RefSeq" id="WP_109250378.1">
    <property type="nucleotide sequence ID" value="NZ_QCXQ01000002.1"/>
</dbReference>
<dbReference type="PANTHER" id="PTHR43479:SF11">
    <property type="entry name" value="ACREF_ENVCD OPERON REPRESSOR-RELATED"/>
    <property type="match status" value="1"/>
</dbReference>
<dbReference type="Proteomes" id="UP000245080">
    <property type="component" value="Unassembled WGS sequence"/>
</dbReference>
<dbReference type="AlphaFoldDB" id="A0A2V1N2U7"/>
<evidence type="ECO:0000313" key="4">
    <source>
        <dbReference type="EMBL" id="PWG00430.1"/>
    </source>
</evidence>